<feature type="chain" id="PRO_5043564641" description="Ig-like domain-containing protein" evidence="1">
    <location>
        <begin position="28"/>
        <end position="263"/>
    </location>
</feature>
<dbReference type="InterPro" id="IPR007110">
    <property type="entry name" value="Ig-like_dom"/>
</dbReference>
<dbReference type="Pfam" id="PF07686">
    <property type="entry name" value="V-set"/>
    <property type="match status" value="1"/>
</dbReference>
<dbReference type="PANTHER" id="PTHR23279">
    <property type="entry name" value="DEFECTIVE PROBOSCIS EXTENSION RESPONSE DPR -RELATED"/>
    <property type="match status" value="1"/>
</dbReference>
<dbReference type="InterPro" id="IPR037448">
    <property type="entry name" value="Zig-8"/>
</dbReference>
<organism evidence="3 4">
    <name type="scientific">Cherax quadricarinatus</name>
    <name type="common">Australian red claw crayfish</name>
    <dbReference type="NCBI Taxonomy" id="27406"/>
    <lineage>
        <taxon>Eukaryota</taxon>
        <taxon>Metazoa</taxon>
        <taxon>Ecdysozoa</taxon>
        <taxon>Arthropoda</taxon>
        <taxon>Crustacea</taxon>
        <taxon>Multicrustacea</taxon>
        <taxon>Malacostraca</taxon>
        <taxon>Eumalacostraca</taxon>
        <taxon>Eucarida</taxon>
        <taxon>Decapoda</taxon>
        <taxon>Pleocyemata</taxon>
        <taxon>Astacidea</taxon>
        <taxon>Parastacoidea</taxon>
        <taxon>Parastacidae</taxon>
        <taxon>Cherax</taxon>
    </lineage>
</organism>
<evidence type="ECO:0000256" key="1">
    <source>
        <dbReference type="SAM" id="SignalP"/>
    </source>
</evidence>
<proteinExistence type="predicted"/>
<feature type="non-terminal residue" evidence="3">
    <location>
        <position position="263"/>
    </location>
</feature>
<evidence type="ECO:0000259" key="2">
    <source>
        <dbReference type="PROSITE" id="PS50835"/>
    </source>
</evidence>
<dbReference type="SMART" id="SM00408">
    <property type="entry name" value="IGc2"/>
    <property type="match status" value="2"/>
</dbReference>
<dbReference type="InterPro" id="IPR013783">
    <property type="entry name" value="Ig-like_fold"/>
</dbReference>
<protein>
    <recommendedName>
        <fullName evidence="2">Ig-like domain-containing protein</fullName>
    </recommendedName>
</protein>
<dbReference type="GO" id="GO:0050808">
    <property type="term" value="P:synapse organization"/>
    <property type="evidence" value="ECO:0007669"/>
    <property type="project" value="TreeGrafter"/>
</dbReference>
<evidence type="ECO:0000313" key="4">
    <source>
        <dbReference type="Proteomes" id="UP001445076"/>
    </source>
</evidence>
<sequence>HAYGTKKRNTNWIRVLLTILAVLPSSAKGPHGNSHNSLMGHGGNVMGKNGIFLQSNHTEITAQSGATAALPCRLSSPLGDGMVSWVRRRDYHLLTVGRQVYSSDARVGVKVSPDGCDWMLTVRWVAPHDQGQYECQVSSHPPQSLMVMLHVVEAHAEIVGGPERYIHHGSSLMLVCLLKSATEPPVYVFWYRGERMINYDKEQGVTVDNSRKSSKLYVSSVSRRDEGNYTCLPSNAAPASVVVTVIQKENPAGLQQETNTEKE</sequence>
<dbReference type="PANTHER" id="PTHR23279:SF37">
    <property type="entry name" value="DEFECTIVE PROBOSCIS EXTENSION RESPONSE 13, ISOFORM B"/>
    <property type="match status" value="1"/>
</dbReference>
<dbReference type="InterPro" id="IPR036179">
    <property type="entry name" value="Ig-like_dom_sf"/>
</dbReference>
<dbReference type="PROSITE" id="PS50835">
    <property type="entry name" value="IG_LIKE"/>
    <property type="match status" value="2"/>
</dbReference>
<reference evidence="3 4" key="1">
    <citation type="journal article" date="2024" name="BMC Genomics">
        <title>Genome assembly of redclaw crayfish (Cherax quadricarinatus) provides insights into its immune adaptation and hypoxia tolerance.</title>
        <authorList>
            <person name="Liu Z."/>
            <person name="Zheng J."/>
            <person name="Li H."/>
            <person name="Fang K."/>
            <person name="Wang S."/>
            <person name="He J."/>
            <person name="Zhou D."/>
            <person name="Weng S."/>
            <person name="Chi M."/>
            <person name="Gu Z."/>
            <person name="He J."/>
            <person name="Li F."/>
            <person name="Wang M."/>
        </authorList>
    </citation>
    <scope>NUCLEOTIDE SEQUENCE [LARGE SCALE GENOMIC DNA]</scope>
    <source>
        <strain evidence="3">ZL_2023a</strain>
    </source>
</reference>
<dbReference type="Proteomes" id="UP001445076">
    <property type="component" value="Unassembled WGS sequence"/>
</dbReference>
<dbReference type="InterPro" id="IPR003599">
    <property type="entry name" value="Ig_sub"/>
</dbReference>
<dbReference type="InterPro" id="IPR013106">
    <property type="entry name" value="Ig_V-set"/>
</dbReference>
<keyword evidence="4" id="KW-1185">Reference proteome</keyword>
<feature type="domain" description="Ig-like" evidence="2">
    <location>
        <begin position="24"/>
        <end position="139"/>
    </location>
</feature>
<dbReference type="AlphaFoldDB" id="A0AAW0VVQ1"/>
<dbReference type="GO" id="GO:0032589">
    <property type="term" value="C:neuron projection membrane"/>
    <property type="evidence" value="ECO:0007669"/>
    <property type="project" value="TreeGrafter"/>
</dbReference>
<dbReference type="EMBL" id="JARKIK010000121">
    <property type="protein sequence ID" value="KAK8721167.1"/>
    <property type="molecule type" value="Genomic_DNA"/>
</dbReference>
<accession>A0AAW0VVQ1</accession>
<gene>
    <name evidence="3" type="ORF">OTU49_012901</name>
</gene>
<dbReference type="SUPFAM" id="SSF48726">
    <property type="entry name" value="Immunoglobulin"/>
    <property type="match status" value="2"/>
</dbReference>
<dbReference type="SMART" id="SM00409">
    <property type="entry name" value="IG"/>
    <property type="match status" value="2"/>
</dbReference>
<comment type="caution">
    <text evidence="3">The sequence shown here is derived from an EMBL/GenBank/DDBJ whole genome shotgun (WGS) entry which is preliminary data.</text>
</comment>
<feature type="non-terminal residue" evidence="3">
    <location>
        <position position="1"/>
    </location>
</feature>
<evidence type="ECO:0000313" key="3">
    <source>
        <dbReference type="EMBL" id="KAK8721167.1"/>
    </source>
</evidence>
<dbReference type="Pfam" id="PF13927">
    <property type="entry name" value="Ig_3"/>
    <property type="match status" value="1"/>
</dbReference>
<dbReference type="Gene3D" id="2.60.40.10">
    <property type="entry name" value="Immunoglobulins"/>
    <property type="match status" value="2"/>
</dbReference>
<feature type="domain" description="Ig-like" evidence="2">
    <location>
        <begin position="142"/>
        <end position="244"/>
    </location>
</feature>
<dbReference type="InterPro" id="IPR003598">
    <property type="entry name" value="Ig_sub2"/>
</dbReference>
<feature type="signal peptide" evidence="1">
    <location>
        <begin position="1"/>
        <end position="27"/>
    </location>
</feature>
<name>A0AAW0VVQ1_CHEQU</name>
<keyword evidence="1" id="KW-0732">Signal</keyword>